<organism evidence="1">
    <name type="scientific">Thermodesulforhabdus norvegica</name>
    <dbReference type="NCBI Taxonomy" id="39841"/>
    <lineage>
        <taxon>Bacteria</taxon>
        <taxon>Pseudomonadati</taxon>
        <taxon>Thermodesulfobacteriota</taxon>
        <taxon>Syntrophobacteria</taxon>
        <taxon>Syntrophobacterales</taxon>
        <taxon>Thermodesulforhabdaceae</taxon>
        <taxon>Thermodesulforhabdus</taxon>
    </lineage>
</organism>
<proteinExistence type="predicted"/>
<gene>
    <name evidence="1" type="ORF">ENG14_07040</name>
</gene>
<accession>A0A7C1AZA4</accession>
<dbReference type="Proteomes" id="UP000886355">
    <property type="component" value="Unassembled WGS sequence"/>
</dbReference>
<comment type="caution">
    <text evidence="1">The sequence shown here is derived from an EMBL/GenBank/DDBJ whole genome shotgun (WGS) entry which is preliminary data.</text>
</comment>
<name>A0A7C1AZA4_9BACT</name>
<dbReference type="AlphaFoldDB" id="A0A7C1AZA4"/>
<protein>
    <submittedName>
        <fullName evidence="1">Uncharacterized protein</fullName>
    </submittedName>
</protein>
<evidence type="ECO:0000313" key="1">
    <source>
        <dbReference type="EMBL" id="HDL90642.1"/>
    </source>
</evidence>
<reference evidence="1" key="1">
    <citation type="journal article" date="2020" name="mSystems">
        <title>Genome- and Community-Level Interaction Insights into Carbon Utilization and Element Cycling Functions of Hydrothermarchaeota in Hydrothermal Sediment.</title>
        <authorList>
            <person name="Zhou Z."/>
            <person name="Liu Y."/>
            <person name="Xu W."/>
            <person name="Pan J."/>
            <person name="Luo Z.H."/>
            <person name="Li M."/>
        </authorList>
    </citation>
    <scope>NUCLEOTIDE SEQUENCE [LARGE SCALE GENOMIC DNA]</scope>
    <source>
        <strain evidence="1">HyVt-19</strain>
    </source>
</reference>
<dbReference type="EMBL" id="DQZW01000335">
    <property type="protein sequence ID" value="HDL90642.1"/>
    <property type="molecule type" value="Genomic_DNA"/>
</dbReference>
<sequence>MAKCINFRIDAEVDIYVEVQNHFAYHPFDCKVSIKLCENTKTPTYDGIYCQEKRMKRSFGPKPVFFGAPFE</sequence>